<feature type="domain" description="Polymerase nucleotidyl transferase" evidence="10">
    <location>
        <begin position="21"/>
        <end position="97"/>
    </location>
</feature>
<protein>
    <submittedName>
        <fullName evidence="11">DNA polymerase subunit beta</fullName>
    </submittedName>
</protein>
<name>A0A401IE73_APHSA</name>
<evidence type="ECO:0000256" key="7">
    <source>
        <dbReference type="ARBA" id="ARBA00022840"/>
    </source>
</evidence>
<keyword evidence="2" id="KW-1277">Toxin-antitoxin system</keyword>
<dbReference type="AlphaFoldDB" id="A0A401IE73"/>
<keyword evidence="7" id="KW-0067">ATP-binding</keyword>
<evidence type="ECO:0000256" key="6">
    <source>
        <dbReference type="ARBA" id="ARBA00022741"/>
    </source>
</evidence>
<evidence type="ECO:0000256" key="3">
    <source>
        <dbReference type="ARBA" id="ARBA00022679"/>
    </source>
</evidence>
<evidence type="ECO:0000256" key="5">
    <source>
        <dbReference type="ARBA" id="ARBA00022723"/>
    </source>
</evidence>
<keyword evidence="12" id="KW-1185">Reference proteome</keyword>
<dbReference type="GO" id="GO:0016779">
    <property type="term" value="F:nucleotidyltransferase activity"/>
    <property type="evidence" value="ECO:0007669"/>
    <property type="project" value="UniProtKB-KW"/>
</dbReference>
<accession>A0A401IE73</accession>
<keyword evidence="6" id="KW-0547">Nucleotide-binding</keyword>
<dbReference type="EMBL" id="BDQK01000003">
    <property type="protein sequence ID" value="GBF79563.1"/>
    <property type="molecule type" value="Genomic_DNA"/>
</dbReference>
<evidence type="ECO:0000256" key="1">
    <source>
        <dbReference type="ARBA" id="ARBA00001946"/>
    </source>
</evidence>
<dbReference type="CDD" id="cd05403">
    <property type="entry name" value="NT_KNTase_like"/>
    <property type="match status" value="1"/>
</dbReference>
<evidence type="ECO:0000256" key="4">
    <source>
        <dbReference type="ARBA" id="ARBA00022695"/>
    </source>
</evidence>
<gene>
    <name evidence="11" type="ORF">AsFPU1_0959</name>
</gene>
<dbReference type="Gene3D" id="3.30.460.10">
    <property type="entry name" value="Beta Polymerase, domain 2"/>
    <property type="match status" value="1"/>
</dbReference>
<keyword evidence="5" id="KW-0479">Metal-binding</keyword>
<dbReference type="InterPro" id="IPR002934">
    <property type="entry name" value="Polymerase_NTP_transf_dom"/>
</dbReference>
<dbReference type="GO" id="GO:0005524">
    <property type="term" value="F:ATP binding"/>
    <property type="evidence" value="ECO:0007669"/>
    <property type="project" value="UniProtKB-KW"/>
</dbReference>
<dbReference type="InterPro" id="IPR052038">
    <property type="entry name" value="Type-VII_TA_antitoxin"/>
</dbReference>
<dbReference type="GO" id="GO:0046872">
    <property type="term" value="F:metal ion binding"/>
    <property type="evidence" value="ECO:0007669"/>
    <property type="project" value="UniProtKB-KW"/>
</dbReference>
<keyword evidence="4" id="KW-0548">Nucleotidyltransferase</keyword>
<proteinExistence type="inferred from homology"/>
<keyword evidence="8" id="KW-0460">Magnesium</keyword>
<comment type="similarity">
    <text evidence="9">Belongs to the MntA antitoxin family.</text>
</comment>
<dbReference type="Proteomes" id="UP000287247">
    <property type="component" value="Unassembled WGS sequence"/>
</dbReference>
<evidence type="ECO:0000256" key="9">
    <source>
        <dbReference type="ARBA" id="ARBA00038276"/>
    </source>
</evidence>
<evidence type="ECO:0000256" key="2">
    <source>
        <dbReference type="ARBA" id="ARBA00022649"/>
    </source>
</evidence>
<evidence type="ECO:0000259" key="10">
    <source>
        <dbReference type="Pfam" id="PF01909"/>
    </source>
</evidence>
<comment type="cofactor">
    <cofactor evidence="1">
        <name>Mg(2+)</name>
        <dbReference type="ChEBI" id="CHEBI:18420"/>
    </cofactor>
</comment>
<organism evidence="11 12">
    <name type="scientific">Aphanothece sacrum FPU1</name>
    <dbReference type="NCBI Taxonomy" id="1920663"/>
    <lineage>
        <taxon>Bacteria</taxon>
        <taxon>Bacillati</taxon>
        <taxon>Cyanobacteriota</taxon>
        <taxon>Cyanophyceae</taxon>
        <taxon>Oscillatoriophycideae</taxon>
        <taxon>Chroococcales</taxon>
        <taxon>Aphanothecaceae</taxon>
        <taxon>Aphanothece</taxon>
    </lineage>
</organism>
<dbReference type="PANTHER" id="PTHR33571:SF14">
    <property type="entry name" value="PROTEIN ADENYLYLTRANSFERASE MJ0435-RELATED"/>
    <property type="match status" value="1"/>
</dbReference>
<evidence type="ECO:0000313" key="11">
    <source>
        <dbReference type="EMBL" id="GBF79563.1"/>
    </source>
</evidence>
<comment type="caution">
    <text evidence="11">The sequence shown here is derived from an EMBL/GenBank/DDBJ whole genome shotgun (WGS) entry which is preliminary data.</text>
</comment>
<reference evidence="12" key="1">
    <citation type="submission" date="2017-05" db="EMBL/GenBank/DDBJ databases">
        <title>Physiological properties and genetic analysis related to exopolysaccharide production of fresh-water unicellular cyanobacterium Aphanothece sacrum, Suizenji Nori, that has been cultured as a food source in Japan.</title>
        <authorList>
            <person name="Kanesaki Y."/>
            <person name="Yoshikawa S."/>
            <person name="Ohki K."/>
        </authorList>
    </citation>
    <scope>NUCLEOTIDE SEQUENCE [LARGE SCALE GENOMIC DNA]</scope>
    <source>
        <strain evidence="12">FPU1</strain>
    </source>
</reference>
<dbReference type="RefSeq" id="WP_369692076.1">
    <property type="nucleotide sequence ID" value="NZ_BDQK01000003.1"/>
</dbReference>
<dbReference type="SUPFAM" id="SSF81301">
    <property type="entry name" value="Nucleotidyltransferase"/>
    <property type="match status" value="1"/>
</dbReference>
<evidence type="ECO:0000256" key="8">
    <source>
        <dbReference type="ARBA" id="ARBA00022842"/>
    </source>
</evidence>
<dbReference type="PANTHER" id="PTHR33571">
    <property type="entry name" value="SSL8005 PROTEIN"/>
    <property type="match status" value="1"/>
</dbReference>
<dbReference type="InterPro" id="IPR043519">
    <property type="entry name" value="NT_sf"/>
</dbReference>
<keyword evidence="3" id="KW-0808">Transferase</keyword>
<dbReference type="Pfam" id="PF01909">
    <property type="entry name" value="NTP_transf_2"/>
    <property type="match status" value="1"/>
</dbReference>
<evidence type="ECO:0000313" key="12">
    <source>
        <dbReference type="Proteomes" id="UP000287247"/>
    </source>
</evidence>
<sequence>MMIMERDKVLNILKINYQIIEDYGIKSLAIFGSVVRNEATVNSDVDILVEFTEKVTFDRYMDLKFYLEDCLGTKVDLVTHNMLKSPIRQTVKQEAIYVS</sequence>